<evidence type="ECO:0000313" key="1">
    <source>
        <dbReference type="EMBL" id="MEF3083187.1"/>
    </source>
</evidence>
<gene>
    <name evidence="1" type="ORF">V3391_13320</name>
</gene>
<keyword evidence="2" id="KW-1185">Reference proteome</keyword>
<dbReference type="RefSeq" id="WP_332078917.1">
    <property type="nucleotide sequence ID" value="NZ_JAZHBM010000003.1"/>
</dbReference>
<proteinExistence type="predicted"/>
<organism evidence="1 2">
    <name type="scientific">Luteimonas flava</name>
    <dbReference type="NCBI Taxonomy" id="3115822"/>
    <lineage>
        <taxon>Bacteria</taxon>
        <taxon>Pseudomonadati</taxon>
        <taxon>Pseudomonadota</taxon>
        <taxon>Gammaproteobacteria</taxon>
        <taxon>Lysobacterales</taxon>
        <taxon>Lysobacteraceae</taxon>
        <taxon>Luteimonas</taxon>
    </lineage>
</organism>
<dbReference type="InterPro" id="IPR032675">
    <property type="entry name" value="LRR_dom_sf"/>
</dbReference>
<dbReference type="Gene3D" id="3.80.10.10">
    <property type="entry name" value="Ribonuclease Inhibitor"/>
    <property type="match status" value="1"/>
</dbReference>
<name>A0ABU7WGT4_9GAMM</name>
<accession>A0ABU7WGT4</accession>
<comment type="caution">
    <text evidence="1">The sequence shown here is derived from an EMBL/GenBank/DDBJ whole genome shotgun (WGS) entry which is preliminary data.</text>
</comment>
<sequence>MTNPLSNSAYMRLFNLQAALHAWTRDTAAEYEVDDTAPDHPLWSFHFNYLSVAPMLNGLHVEYHGSTYETPFDMTIACLSEQVVADSITSLAFSGPDEGANGTREWTFSGLLDSQVRFPILRALYVRPTEPDHHNGSIIVREGSILDEGGDIARLVARMPYLTEMTVPNAPDAGFFEHSLPHLEALRIGGNFDTKYFIRNLASADTMPNLTRLDFTESTELQMTWAKDREEALVTPFAAYERLFESAVGAQLKALVLRNTRLSREELEHLQTIRPGLQFMVIQAAQGGYVSHFRRRVFPFKHLVQTDPGVE</sequence>
<evidence type="ECO:0000313" key="2">
    <source>
        <dbReference type="Proteomes" id="UP001358324"/>
    </source>
</evidence>
<dbReference type="EMBL" id="JAZHBM010000003">
    <property type="protein sequence ID" value="MEF3083187.1"/>
    <property type="molecule type" value="Genomic_DNA"/>
</dbReference>
<protein>
    <submittedName>
        <fullName evidence="1">Uncharacterized protein</fullName>
    </submittedName>
</protein>
<dbReference type="Proteomes" id="UP001358324">
    <property type="component" value="Unassembled WGS sequence"/>
</dbReference>
<reference evidence="1 2" key="1">
    <citation type="submission" date="2024-01" db="EMBL/GenBank/DDBJ databases">
        <title>Novel species of the genus Luteimonas isolated from rivers.</title>
        <authorList>
            <person name="Lu H."/>
        </authorList>
    </citation>
    <scope>NUCLEOTIDE SEQUENCE [LARGE SCALE GENOMIC DNA]</scope>
    <source>
        <strain evidence="1 2">SMYT11W</strain>
    </source>
</reference>